<evidence type="ECO:0000256" key="4">
    <source>
        <dbReference type="ARBA" id="ARBA00022475"/>
    </source>
</evidence>
<feature type="transmembrane region" description="Helical" evidence="13">
    <location>
        <begin position="189"/>
        <end position="210"/>
    </location>
</feature>
<keyword evidence="5 15" id="KW-0645">Protease</keyword>
<dbReference type="InterPro" id="IPR052348">
    <property type="entry name" value="Metallopeptidase_M50B"/>
</dbReference>
<dbReference type="EMBL" id="LCFQ01000013">
    <property type="protein sequence ID" value="KKS96936.1"/>
    <property type="molecule type" value="Genomic_DNA"/>
</dbReference>
<name>A0A0G1FPI2_9BACT</name>
<comment type="caution">
    <text evidence="15">The sequence shown here is derived from an EMBL/GenBank/DDBJ whole genome shotgun (WGS) entry which is preliminary data.</text>
</comment>
<evidence type="ECO:0000256" key="1">
    <source>
        <dbReference type="ARBA" id="ARBA00001947"/>
    </source>
</evidence>
<evidence type="ECO:0000256" key="2">
    <source>
        <dbReference type="ARBA" id="ARBA00004651"/>
    </source>
</evidence>
<dbReference type="GO" id="GO:0005886">
    <property type="term" value="C:plasma membrane"/>
    <property type="evidence" value="ECO:0007669"/>
    <property type="project" value="UniProtKB-SubCell"/>
</dbReference>
<dbReference type="CDD" id="cd06158">
    <property type="entry name" value="S2P-M50_like_1"/>
    <property type="match status" value="1"/>
</dbReference>
<keyword evidence="4" id="KW-1003">Cell membrane</keyword>
<dbReference type="AlphaFoldDB" id="A0A0G1FPI2"/>
<evidence type="ECO:0000256" key="6">
    <source>
        <dbReference type="ARBA" id="ARBA00022692"/>
    </source>
</evidence>
<evidence type="ECO:0000256" key="7">
    <source>
        <dbReference type="ARBA" id="ARBA00022723"/>
    </source>
</evidence>
<dbReference type="GO" id="GO:0006508">
    <property type="term" value="P:proteolysis"/>
    <property type="evidence" value="ECO:0007669"/>
    <property type="project" value="UniProtKB-KW"/>
</dbReference>
<gene>
    <name evidence="15" type="ORF">UV74_C0013G0058</name>
</gene>
<dbReference type="InterPro" id="IPR044537">
    <property type="entry name" value="Rip2-like"/>
</dbReference>
<dbReference type="GO" id="GO:0008237">
    <property type="term" value="F:metallopeptidase activity"/>
    <property type="evidence" value="ECO:0007669"/>
    <property type="project" value="UniProtKB-KW"/>
</dbReference>
<dbReference type="Pfam" id="PF02163">
    <property type="entry name" value="Peptidase_M50"/>
    <property type="match status" value="2"/>
</dbReference>
<feature type="transmembrane region" description="Helical" evidence="13">
    <location>
        <begin position="47"/>
        <end position="67"/>
    </location>
</feature>
<dbReference type="PANTHER" id="PTHR35864:SF1">
    <property type="entry name" value="ZINC METALLOPROTEASE YWHC-RELATED"/>
    <property type="match status" value="1"/>
</dbReference>
<keyword evidence="10 13" id="KW-1133">Transmembrane helix</keyword>
<evidence type="ECO:0000256" key="11">
    <source>
        <dbReference type="ARBA" id="ARBA00023049"/>
    </source>
</evidence>
<keyword evidence="9" id="KW-0862">Zinc</keyword>
<comment type="similarity">
    <text evidence="3">Belongs to the peptidase M50B family.</text>
</comment>
<protein>
    <submittedName>
        <fullName evidence="15">Zn-dependent protease</fullName>
    </submittedName>
</protein>
<dbReference type="GO" id="GO:0046872">
    <property type="term" value="F:metal ion binding"/>
    <property type="evidence" value="ECO:0007669"/>
    <property type="project" value="UniProtKB-KW"/>
</dbReference>
<dbReference type="InterPro" id="IPR008915">
    <property type="entry name" value="Peptidase_M50"/>
</dbReference>
<evidence type="ECO:0000313" key="16">
    <source>
        <dbReference type="Proteomes" id="UP000034090"/>
    </source>
</evidence>
<keyword evidence="11" id="KW-0482">Metalloprotease</keyword>
<keyword evidence="12 13" id="KW-0472">Membrane</keyword>
<keyword evidence="8" id="KW-0378">Hydrolase</keyword>
<keyword evidence="7" id="KW-0479">Metal-binding</keyword>
<evidence type="ECO:0000256" key="8">
    <source>
        <dbReference type="ARBA" id="ARBA00022801"/>
    </source>
</evidence>
<feature type="transmembrane region" description="Helical" evidence="13">
    <location>
        <begin position="119"/>
        <end position="145"/>
    </location>
</feature>
<evidence type="ECO:0000259" key="14">
    <source>
        <dbReference type="Pfam" id="PF02163"/>
    </source>
</evidence>
<evidence type="ECO:0000313" key="15">
    <source>
        <dbReference type="EMBL" id="KKS96936.1"/>
    </source>
</evidence>
<comment type="cofactor">
    <cofactor evidence="1">
        <name>Zn(2+)</name>
        <dbReference type="ChEBI" id="CHEBI:29105"/>
    </cofactor>
</comment>
<reference evidence="15 16" key="1">
    <citation type="journal article" date="2015" name="Nature">
        <title>rRNA introns, odd ribosomes, and small enigmatic genomes across a large radiation of phyla.</title>
        <authorList>
            <person name="Brown C.T."/>
            <person name="Hug L.A."/>
            <person name="Thomas B.C."/>
            <person name="Sharon I."/>
            <person name="Castelle C.J."/>
            <person name="Singh A."/>
            <person name="Wilkins M.J."/>
            <person name="Williams K.H."/>
            <person name="Banfield J.F."/>
        </authorList>
    </citation>
    <scope>NUCLEOTIDE SEQUENCE [LARGE SCALE GENOMIC DNA]</scope>
</reference>
<evidence type="ECO:0000256" key="13">
    <source>
        <dbReference type="SAM" id="Phobius"/>
    </source>
</evidence>
<comment type="subcellular location">
    <subcellularLocation>
        <location evidence="2">Cell membrane</location>
        <topology evidence="2">Multi-pass membrane protein</topology>
    </subcellularLocation>
</comment>
<dbReference type="Proteomes" id="UP000034090">
    <property type="component" value="Unassembled WGS sequence"/>
</dbReference>
<evidence type="ECO:0000256" key="3">
    <source>
        <dbReference type="ARBA" id="ARBA00007931"/>
    </source>
</evidence>
<feature type="transmembrane region" description="Helical" evidence="13">
    <location>
        <begin position="166"/>
        <end position="183"/>
    </location>
</feature>
<feature type="domain" description="Peptidase M50" evidence="14">
    <location>
        <begin position="4"/>
        <end position="111"/>
    </location>
</feature>
<sequence>MLIFFAALLAAITVHEFAHAFMAVRLGDPTPKLLGRLTFNPIAHLDPFGTLLPILLILTGSPIVFGWGKPVQFDPYNLESPRRDSALISFAGPAANLLLASLLSLILRLSSGPFSPFYFLSSVLPSFIVINVVLATFNLIPVHPLDGGKILIGLLPNKEAYKAERFLSQYGMIILLFLIFPILNGRSPVFIILSPLINLLLSVYLPSGFLV</sequence>
<proteinExistence type="inferred from homology"/>
<evidence type="ECO:0000256" key="10">
    <source>
        <dbReference type="ARBA" id="ARBA00022989"/>
    </source>
</evidence>
<keyword evidence="6 13" id="KW-0812">Transmembrane</keyword>
<feature type="transmembrane region" description="Helical" evidence="13">
    <location>
        <begin position="87"/>
        <end position="107"/>
    </location>
</feature>
<accession>A0A0G1FPI2</accession>
<evidence type="ECO:0000256" key="12">
    <source>
        <dbReference type="ARBA" id="ARBA00023136"/>
    </source>
</evidence>
<dbReference type="PANTHER" id="PTHR35864">
    <property type="entry name" value="ZINC METALLOPROTEASE MJ0611-RELATED"/>
    <property type="match status" value="1"/>
</dbReference>
<evidence type="ECO:0000256" key="5">
    <source>
        <dbReference type="ARBA" id="ARBA00022670"/>
    </source>
</evidence>
<dbReference type="STRING" id="1618578.UV74_C0013G0058"/>
<organism evidence="15 16">
    <name type="scientific">Candidatus Woesebacteria bacterium GW2011_GWB1_43_14</name>
    <dbReference type="NCBI Taxonomy" id="1618578"/>
    <lineage>
        <taxon>Bacteria</taxon>
        <taxon>Candidatus Woeseibacteriota</taxon>
    </lineage>
</organism>
<feature type="domain" description="Peptidase M50" evidence="14">
    <location>
        <begin position="121"/>
        <end position="178"/>
    </location>
</feature>
<evidence type="ECO:0000256" key="9">
    <source>
        <dbReference type="ARBA" id="ARBA00022833"/>
    </source>
</evidence>